<proteinExistence type="predicted"/>
<gene>
    <name evidence="1" type="ORF">H9873_02225</name>
</gene>
<evidence type="ECO:0000313" key="2">
    <source>
        <dbReference type="Proteomes" id="UP000824263"/>
    </source>
</evidence>
<comment type="caution">
    <text evidence="1">The sequence shown here is derived from an EMBL/GenBank/DDBJ whole genome shotgun (WGS) entry which is preliminary data.</text>
</comment>
<dbReference type="Proteomes" id="UP000824263">
    <property type="component" value="Unassembled WGS sequence"/>
</dbReference>
<reference evidence="1" key="2">
    <citation type="submission" date="2021-04" db="EMBL/GenBank/DDBJ databases">
        <authorList>
            <person name="Gilroy R."/>
        </authorList>
    </citation>
    <scope>NUCLEOTIDE SEQUENCE</scope>
    <source>
        <strain evidence="1">ChiSxjej1B13-11762</strain>
    </source>
</reference>
<dbReference type="AlphaFoldDB" id="A0A9D1RAS2"/>
<feature type="non-terminal residue" evidence="1">
    <location>
        <position position="138"/>
    </location>
</feature>
<dbReference type="EMBL" id="DXGF01000040">
    <property type="protein sequence ID" value="HIW83126.1"/>
    <property type="molecule type" value="Genomic_DNA"/>
</dbReference>
<reference evidence="1" key="1">
    <citation type="journal article" date="2021" name="PeerJ">
        <title>Extensive microbial diversity within the chicken gut microbiome revealed by metagenomics and culture.</title>
        <authorList>
            <person name="Gilroy R."/>
            <person name="Ravi A."/>
            <person name="Getino M."/>
            <person name="Pursley I."/>
            <person name="Horton D.L."/>
            <person name="Alikhan N.F."/>
            <person name="Baker D."/>
            <person name="Gharbi K."/>
            <person name="Hall N."/>
            <person name="Watson M."/>
            <person name="Adriaenssens E.M."/>
            <person name="Foster-Nyarko E."/>
            <person name="Jarju S."/>
            <person name="Secka A."/>
            <person name="Antonio M."/>
            <person name="Oren A."/>
            <person name="Chaudhuri R.R."/>
            <person name="La Ragione R."/>
            <person name="Hildebrand F."/>
            <person name="Pallen M.J."/>
        </authorList>
    </citation>
    <scope>NUCLEOTIDE SEQUENCE</scope>
    <source>
        <strain evidence="1">ChiSxjej1B13-11762</strain>
    </source>
</reference>
<evidence type="ECO:0000313" key="1">
    <source>
        <dbReference type="EMBL" id="HIW83126.1"/>
    </source>
</evidence>
<protein>
    <submittedName>
        <fullName evidence="1">Uncharacterized protein</fullName>
    </submittedName>
</protein>
<sequence>MEARPPKPMTPFDCLITSDQLYTLKLLLPYTPPSAQRMLAVYIKFQEFRYTLEYFQGFPAAKSPGQLLQDIKPYMTPTERETMEQMEGMVHMMELMQELPPASGQEEDGSKDGLSSMELLKHILTPEQQELFHTYNTL</sequence>
<organism evidence="1 2">
    <name type="scientific">Candidatus Dorea gallistercoris</name>
    <dbReference type="NCBI Taxonomy" id="2838542"/>
    <lineage>
        <taxon>Bacteria</taxon>
        <taxon>Bacillati</taxon>
        <taxon>Bacillota</taxon>
        <taxon>Clostridia</taxon>
        <taxon>Lachnospirales</taxon>
        <taxon>Lachnospiraceae</taxon>
        <taxon>Dorea</taxon>
    </lineage>
</organism>
<name>A0A9D1RAS2_9FIRM</name>
<accession>A0A9D1RAS2</accession>